<evidence type="ECO:0000313" key="6">
    <source>
        <dbReference type="Proteomes" id="UP000006671"/>
    </source>
</evidence>
<dbReference type="PANTHER" id="PTHR44943">
    <property type="entry name" value="CELLULOSE SYNTHASE OPERON PROTEIN C"/>
    <property type="match status" value="1"/>
</dbReference>
<feature type="repeat" description="TPR" evidence="3">
    <location>
        <begin position="116"/>
        <end position="149"/>
    </location>
</feature>
<feature type="repeat" description="TPR" evidence="3">
    <location>
        <begin position="219"/>
        <end position="252"/>
    </location>
</feature>
<dbReference type="STRING" id="5762.D2V9U3"/>
<feature type="repeat" description="TPR" evidence="3">
    <location>
        <begin position="150"/>
        <end position="183"/>
    </location>
</feature>
<dbReference type="GeneID" id="8850572"/>
<keyword evidence="1" id="KW-0677">Repeat</keyword>
<dbReference type="Gene3D" id="1.25.40.10">
    <property type="entry name" value="Tetratricopeptide repeat domain"/>
    <property type="match status" value="3"/>
</dbReference>
<feature type="region of interest" description="Disordered" evidence="4">
    <location>
        <begin position="471"/>
        <end position="495"/>
    </location>
</feature>
<dbReference type="EMBL" id="GG738859">
    <property type="protein sequence ID" value="EFC46307.1"/>
    <property type="molecule type" value="Genomic_DNA"/>
</dbReference>
<gene>
    <name evidence="5" type="ORF">NAEGRDRAFT_47807</name>
</gene>
<sequence>MKRDSKFYTDRYMNYCKTLYHSRFIESKEREYRKQNPIIRPKKTPYEMLSTDFSRKLVEEYKKGRKNSKAFKPKPEEIRLERERKLETAKELYLNEQFVDAAALFKECIKEDMNGPEVYNMLGESLWRAGNYQESIEFLSVCLEKDPFVSSAYFVRGDCYVHLQDFDQGRREFEKYLKIEHPTKTVLVSLGKCCSTLQDLNGAFDSFNRIINDVDDQDPYIYFLRGDVLSQLGYLDDAKKDFKKIRDLDPQFCAEYEKTAANHEKNGEIEDAISIYEALVKVNSDSIEYLNHYGHLLLIIGRIEDALFAFSSCIDKKPLDNPPLLVDSYVSKATILMDRNETDKAMFCLNMAIGELPDEPALYKSRGSCFLLSGSIKDTVEDFEMLYQLDSSKQYIDGFVYKILGEYYFNVENNIQLSLDYFIESFKMGYLGKLFKTKEEELNRAKIGSYTTYLIEETKIQYICCLLNSQNSKDRSESPTETPEEDKKKAPPKKEVKKPVLVSSLFDLSLNTFIKKYDGYVQQEIPTINTKDVSRMLKLYRERNGTSLVPPRSSSKSARK</sequence>
<dbReference type="InterPro" id="IPR011990">
    <property type="entry name" value="TPR-like_helical_dom_sf"/>
</dbReference>
<protein>
    <submittedName>
        <fullName evidence="5">Predicted protein</fullName>
    </submittedName>
</protein>
<feature type="compositionally biased region" description="Basic and acidic residues" evidence="4">
    <location>
        <begin position="485"/>
        <end position="495"/>
    </location>
</feature>
<dbReference type="PANTHER" id="PTHR44943:SF10">
    <property type="match status" value="1"/>
</dbReference>
<keyword evidence="6" id="KW-1185">Reference proteome</keyword>
<evidence type="ECO:0000256" key="1">
    <source>
        <dbReference type="ARBA" id="ARBA00022737"/>
    </source>
</evidence>
<dbReference type="KEGG" id="ngr:NAEGRDRAFT_47807"/>
<name>D2V9U3_NAEGR</name>
<dbReference type="Pfam" id="PF13181">
    <property type="entry name" value="TPR_8"/>
    <property type="match status" value="2"/>
</dbReference>
<dbReference type="InParanoid" id="D2V9U3"/>
<dbReference type="SUPFAM" id="SSF48452">
    <property type="entry name" value="TPR-like"/>
    <property type="match status" value="2"/>
</dbReference>
<dbReference type="OMA" id="DCYVHLQ"/>
<accession>D2V9U3</accession>
<proteinExistence type="predicted"/>
<dbReference type="AlphaFoldDB" id="D2V9U3"/>
<reference evidence="5 6" key="1">
    <citation type="journal article" date="2010" name="Cell">
        <title>The genome of Naegleria gruberi illuminates early eukaryotic versatility.</title>
        <authorList>
            <person name="Fritz-Laylin L.K."/>
            <person name="Prochnik S.E."/>
            <person name="Ginger M.L."/>
            <person name="Dacks J.B."/>
            <person name="Carpenter M.L."/>
            <person name="Field M.C."/>
            <person name="Kuo A."/>
            <person name="Paredez A."/>
            <person name="Chapman J."/>
            <person name="Pham J."/>
            <person name="Shu S."/>
            <person name="Neupane R."/>
            <person name="Cipriano M."/>
            <person name="Mancuso J."/>
            <person name="Tu H."/>
            <person name="Salamov A."/>
            <person name="Lindquist E."/>
            <person name="Shapiro H."/>
            <person name="Lucas S."/>
            <person name="Grigoriev I.V."/>
            <person name="Cande W.Z."/>
            <person name="Fulton C."/>
            <person name="Rokhsar D.S."/>
            <person name="Dawson S.C."/>
        </authorList>
    </citation>
    <scope>NUCLEOTIDE SEQUENCE [LARGE SCALE GENOMIC DNA]</scope>
    <source>
        <strain evidence="5 6">NEG-M</strain>
    </source>
</reference>
<dbReference type="InterPro" id="IPR019734">
    <property type="entry name" value="TPR_rpt"/>
</dbReference>
<evidence type="ECO:0000313" key="5">
    <source>
        <dbReference type="EMBL" id="EFC46307.1"/>
    </source>
</evidence>
<dbReference type="Proteomes" id="UP000006671">
    <property type="component" value="Unassembled WGS sequence"/>
</dbReference>
<dbReference type="FunCoup" id="D2V9U3">
    <property type="interactions" value="288"/>
</dbReference>
<evidence type="ECO:0000256" key="3">
    <source>
        <dbReference type="PROSITE-ProRule" id="PRU00339"/>
    </source>
</evidence>
<evidence type="ECO:0000256" key="4">
    <source>
        <dbReference type="SAM" id="MobiDB-lite"/>
    </source>
</evidence>
<dbReference type="InterPro" id="IPR051685">
    <property type="entry name" value="Ycf3/AcsC/BcsC/TPR_MFPF"/>
</dbReference>
<dbReference type="VEuPathDB" id="AmoebaDB:NAEGRDRAFT_47807"/>
<evidence type="ECO:0000256" key="2">
    <source>
        <dbReference type="ARBA" id="ARBA00022803"/>
    </source>
</evidence>
<dbReference type="Pfam" id="PF13432">
    <property type="entry name" value="TPR_16"/>
    <property type="match status" value="1"/>
</dbReference>
<dbReference type="RefSeq" id="XP_002679051.1">
    <property type="nucleotide sequence ID" value="XM_002679005.1"/>
</dbReference>
<dbReference type="SMART" id="SM00028">
    <property type="entry name" value="TPR"/>
    <property type="match status" value="7"/>
</dbReference>
<keyword evidence="2 3" id="KW-0802">TPR repeat</keyword>
<dbReference type="PROSITE" id="PS50005">
    <property type="entry name" value="TPR"/>
    <property type="match status" value="3"/>
</dbReference>
<feature type="region of interest" description="Disordered" evidence="4">
    <location>
        <begin position="541"/>
        <end position="560"/>
    </location>
</feature>
<dbReference type="OrthoDB" id="2942533at2759"/>
<organism evidence="6">
    <name type="scientific">Naegleria gruberi</name>
    <name type="common">Amoeba</name>
    <dbReference type="NCBI Taxonomy" id="5762"/>
    <lineage>
        <taxon>Eukaryota</taxon>
        <taxon>Discoba</taxon>
        <taxon>Heterolobosea</taxon>
        <taxon>Tetramitia</taxon>
        <taxon>Eutetramitia</taxon>
        <taxon>Vahlkampfiidae</taxon>
        <taxon>Naegleria</taxon>
    </lineage>
</organism>